<dbReference type="EMBL" id="JANIEX010000240">
    <property type="protein sequence ID" value="KAJ3570384.1"/>
    <property type="molecule type" value="Genomic_DNA"/>
</dbReference>
<dbReference type="PANTHER" id="PTHR10039">
    <property type="entry name" value="AMELOGENIN"/>
    <property type="match status" value="1"/>
</dbReference>
<keyword evidence="4" id="KW-1185">Reference proteome</keyword>
<dbReference type="SUPFAM" id="SSF52540">
    <property type="entry name" value="P-loop containing nucleoside triphosphate hydrolases"/>
    <property type="match status" value="1"/>
</dbReference>
<dbReference type="InterPro" id="IPR027417">
    <property type="entry name" value="P-loop_NTPase"/>
</dbReference>
<comment type="caution">
    <text evidence="3">The sequence shown here is derived from an EMBL/GenBank/DDBJ whole genome shotgun (WGS) entry which is preliminary data.</text>
</comment>
<sequence length="815" mass="91376">MFRNPHNFSISGGVFESQQSTFQLHGNNQINVGLSDHRGIITLLEASTPEAALDSVGRNYAPRCFPGTREQYIEDITNWAASSHINRPPIYWMKGPAGVGKSSIAQTSALRIQEARYLGAAFFFSVNGRQKDYTRFFPSLAYQLSTVLHEYRSKVNERVLIDPSIFKKTMKAQFEFLIVDPLRELRELGKEVPRKSVFIDGLDECESKDAQAEIIEIISSSVQAQSTPFQWAIFSREEPRISSTFALPQISLHCHVVFLPISRDIDKEIGVYLRGEFENIVRRRLGNMTLSSPWPTDEDIKKLVDGAAGLFAYAATILRFIDSDSDSDFKKALCTVLDTIVNPSPHSLPVFYNLDRMYTLVLQGIPTSIAASTDLILYVMSSPGEVIAPLTAAALSNRFGISEVTFKSICSYLHAVLAYHDPPAQLSEMFAQDPNLGHSYLEQDPSSKLNVAPDDQLFQVHGTVSFLHKSFYDFLRNSERSGSTFNRGRISLQRQLHDYHQHLHLASNYVVKGSRLEPASDAGTVDPSLLLPWPTGSYFNGHYDMLAVSLHRITGLLLPMEAIEEFDFRKALAALGTLRKGEWEYDSYESEFHSQCGEGVVFQLYSSNTYDDALFQLTLEAEKLKLVTPYHPHHNPYASTSAQSSSSQSNQIRYHGLHTVGFGEKSVIWYWEYDKENHLCYEFQTLDYTKTMRIFQSEKHKMWNKLWVPPPWLLEDNPVETNVPVSTSPSSSNIRLDHLPILSFPSTLADAVASHSQTSEARDGLTTPVAEQVVALSATHSNIPEASVHTALVLRSPGMNQTSNASVRVDAHGSK</sequence>
<keyword evidence="1" id="KW-0677">Repeat</keyword>
<evidence type="ECO:0000256" key="1">
    <source>
        <dbReference type="ARBA" id="ARBA00022737"/>
    </source>
</evidence>
<dbReference type="Gene3D" id="3.40.50.300">
    <property type="entry name" value="P-loop containing nucleotide triphosphate hydrolases"/>
    <property type="match status" value="1"/>
</dbReference>
<gene>
    <name evidence="3" type="ORF">NP233_g4429</name>
</gene>
<reference evidence="3" key="1">
    <citation type="submission" date="2022-07" db="EMBL/GenBank/DDBJ databases">
        <title>Genome Sequence of Leucocoprinus birnbaumii.</title>
        <authorList>
            <person name="Buettner E."/>
        </authorList>
    </citation>
    <scope>NUCLEOTIDE SEQUENCE</scope>
    <source>
        <strain evidence="3">VT141</strain>
    </source>
</reference>
<dbReference type="Proteomes" id="UP001213000">
    <property type="component" value="Unassembled WGS sequence"/>
</dbReference>
<dbReference type="AlphaFoldDB" id="A0AAD5VYE3"/>
<protein>
    <recommendedName>
        <fullName evidence="2">Nephrocystin 3-like N-terminal domain-containing protein</fullName>
    </recommendedName>
</protein>
<evidence type="ECO:0000259" key="2">
    <source>
        <dbReference type="Pfam" id="PF24883"/>
    </source>
</evidence>
<feature type="domain" description="Nephrocystin 3-like N-terminal" evidence="2">
    <location>
        <begin position="74"/>
        <end position="236"/>
    </location>
</feature>
<name>A0AAD5VYE3_9AGAR</name>
<accession>A0AAD5VYE3</accession>
<dbReference type="InterPro" id="IPR056884">
    <property type="entry name" value="NPHP3-like_N"/>
</dbReference>
<evidence type="ECO:0000313" key="3">
    <source>
        <dbReference type="EMBL" id="KAJ3570384.1"/>
    </source>
</evidence>
<dbReference type="PANTHER" id="PTHR10039:SF17">
    <property type="entry name" value="FUNGAL STAND N-TERMINAL GOODBYE DOMAIN-CONTAINING PROTEIN-RELATED"/>
    <property type="match status" value="1"/>
</dbReference>
<proteinExistence type="predicted"/>
<organism evidence="3 4">
    <name type="scientific">Leucocoprinus birnbaumii</name>
    <dbReference type="NCBI Taxonomy" id="56174"/>
    <lineage>
        <taxon>Eukaryota</taxon>
        <taxon>Fungi</taxon>
        <taxon>Dikarya</taxon>
        <taxon>Basidiomycota</taxon>
        <taxon>Agaricomycotina</taxon>
        <taxon>Agaricomycetes</taxon>
        <taxon>Agaricomycetidae</taxon>
        <taxon>Agaricales</taxon>
        <taxon>Agaricineae</taxon>
        <taxon>Agaricaceae</taxon>
        <taxon>Leucocoprinus</taxon>
    </lineage>
</organism>
<dbReference type="Pfam" id="PF24883">
    <property type="entry name" value="NPHP3_N"/>
    <property type="match status" value="1"/>
</dbReference>
<evidence type="ECO:0000313" key="4">
    <source>
        <dbReference type="Proteomes" id="UP001213000"/>
    </source>
</evidence>